<dbReference type="EMBL" id="LAZR01000004">
    <property type="protein sequence ID" value="KKO10613.1"/>
    <property type="molecule type" value="Genomic_DNA"/>
</dbReference>
<dbReference type="PROSITE" id="PS51353">
    <property type="entry name" value="ARSC"/>
    <property type="match status" value="1"/>
</dbReference>
<dbReference type="PANTHER" id="PTHR30041">
    <property type="entry name" value="ARSENATE REDUCTASE"/>
    <property type="match status" value="1"/>
</dbReference>
<accession>A0A0F9WDV0</accession>
<gene>
    <name evidence="1" type="ORF">LCGC14_0020930</name>
</gene>
<name>A0A0F9WDV0_9ZZZZ</name>
<evidence type="ECO:0008006" key="2">
    <source>
        <dbReference type="Google" id="ProtNLM"/>
    </source>
</evidence>
<sequence>MITLYGISNCDTVRKSGKWLDAQGIEWTLHDYRKHGLDDALAADLLAAFGAERLINKRGTTWRQLDASEQHKITDPASAIKLMQTYPALIKRPIVHARTHGWLLGYDQLMVLSG</sequence>
<dbReference type="AlphaFoldDB" id="A0A0F9WDV0"/>
<dbReference type="NCBIfam" id="NF008107">
    <property type="entry name" value="PRK10853.1"/>
    <property type="match status" value="1"/>
</dbReference>
<protein>
    <recommendedName>
        <fullName evidence="2">Arsenate reductase</fullName>
    </recommendedName>
</protein>
<dbReference type="InterPro" id="IPR006660">
    <property type="entry name" value="Arsenate_reductase-like"/>
</dbReference>
<dbReference type="NCBIfam" id="TIGR01617">
    <property type="entry name" value="arsC_related"/>
    <property type="match status" value="1"/>
</dbReference>
<dbReference type="PANTHER" id="PTHR30041:SF8">
    <property type="entry name" value="PROTEIN YFFB"/>
    <property type="match status" value="1"/>
</dbReference>
<evidence type="ECO:0000313" key="1">
    <source>
        <dbReference type="EMBL" id="KKO10613.1"/>
    </source>
</evidence>
<dbReference type="Pfam" id="PF03960">
    <property type="entry name" value="ArsC"/>
    <property type="match status" value="1"/>
</dbReference>
<reference evidence="1" key="1">
    <citation type="journal article" date="2015" name="Nature">
        <title>Complex archaea that bridge the gap between prokaryotes and eukaryotes.</title>
        <authorList>
            <person name="Spang A."/>
            <person name="Saw J.H."/>
            <person name="Jorgensen S.L."/>
            <person name="Zaremba-Niedzwiedzka K."/>
            <person name="Martijn J."/>
            <person name="Lind A.E."/>
            <person name="van Eijk R."/>
            <person name="Schleper C."/>
            <person name="Guy L."/>
            <person name="Ettema T.J."/>
        </authorList>
    </citation>
    <scope>NUCLEOTIDE SEQUENCE</scope>
</reference>
<comment type="caution">
    <text evidence="1">The sequence shown here is derived from an EMBL/GenBank/DDBJ whole genome shotgun (WGS) entry which is preliminary data.</text>
</comment>
<dbReference type="InterPro" id="IPR036249">
    <property type="entry name" value="Thioredoxin-like_sf"/>
</dbReference>
<organism evidence="1">
    <name type="scientific">marine sediment metagenome</name>
    <dbReference type="NCBI Taxonomy" id="412755"/>
    <lineage>
        <taxon>unclassified sequences</taxon>
        <taxon>metagenomes</taxon>
        <taxon>ecological metagenomes</taxon>
    </lineage>
</organism>
<dbReference type="Gene3D" id="3.40.30.10">
    <property type="entry name" value="Glutaredoxin"/>
    <property type="match status" value="1"/>
</dbReference>
<proteinExistence type="predicted"/>
<dbReference type="InterPro" id="IPR006504">
    <property type="entry name" value="Tscrpt_reg_Spx/MgsR"/>
</dbReference>
<dbReference type="SUPFAM" id="SSF52833">
    <property type="entry name" value="Thioredoxin-like"/>
    <property type="match status" value="1"/>
</dbReference>